<sequence length="253" mass="27928">MTTMTTVSEVLNRLKHEGYSVDFNLEDNCLVCNGNSLRIFPNEFVVDRHFRFEGMSDPGDEAVVYAISSTKHDVKGTLVDGYGIYSDSATSELIQALQGKAAQSSPHDDLPQEKSNEATPQRPEGDRPLDAPLVEMDLSAFRKQIKEEQAWHNSDRNAITIFKTNGLRLVLVGLHQGAEMKTHTAPGIINVQVLEGRIRFTTEQQSAEMGEGRMLALHAGIPHSVLALEESVFLLTLAVQNLPGKAARQSTTW</sequence>
<accession>A0A1Q5PE47</accession>
<dbReference type="PANTHER" id="PTHR37694">
    <property type="entry name" value="SLR8022 PROTEIN"/>
    <property type="match status" value="1"/>
</dbReference>
<dbReference type="AlphaFoldDB" id="A0A1Q5PE47"/>
<dbReference type="InterPro" id="IPR011051">
    <property type="entry name" value="RmlC_Cupin_sf"/>
</dbReference>
<dbReference type="InterPro" id="IPR014710">
    <property type="entry name" value="RmlC-like_jellyroll"/>
</dbReference>
<evidence type="ECO:0000256" key="1">
    <source>
        <dbReference type="SAM" id="MobiDB-lite"/>
    </source>
</evidence>
<dbReference type="STRING" id="1797110.A3841_19570"/>
<evidence type="ECO:0000313" key="2">
    <source>
        <dbReference type="EMBL" id="OKL40494.1"/>
    </source>
</evidence>
<proteinExistence type="predicted"/>
<dbReference type="Gene3D" id="2.60.120.10">
    <property type="entry name" value="Jelly Rolls"/>
    <property type="match status" value="1"/>
</dbReference>
<dbReference type="RefSeq" id="WP_073852595.1">
    <property type="nucleotide sequence ID" value="NZ_LVWA01000005.1"/>
</dbReference>
<dbReference type="PANTHER" id="PTHR37694:SF1">
    <property type="entry name" value="SLR8022 PROTEIN"/>
    <property type="match status" value="1"/>
</dbReference>
<feature type="compositionally biased region" description="Basic and acidic residues" evidence="1">
    <location>
        <begin position="106"/>
        <end position="116"/>
    </location>
</feature>
<keyword evidence="3" id="KW-1185">Reference proteome</keyword>
<evidence type="ECO:0000313" key="3">
    <source>
        <dbReference type="Proteomes" id="UP000186551"/>
    </source>
</evidence>
<evidence type="ECO:0008006" key="4">
    <source>
        <dbReference type="Google" id="ProtNLM"/>
    </source>
</evidence>
<dbReference type="SUPFAM" id="SSF51182">
    <property type="entry name" value="RmlC-like cupins"/>
    <property type="match status" value="1"/>
</dbReference>
<reference evidence="2 3" key="1">
    <citation type="submission" date="2016-03" db="EMBL/GenBank/DDBJ databases">
        <title>Genome sequence of Pontibacter sp. nov., of the family cytophagaceae, isolated from marine sediment of the Yellow Sea, China.</title>
        <authorList>
            <person name="Zhang G."/>
            <person name="Zhang R."/>
        </authorList>
    </citation>
    <scope>NUCLEOTIDE SEQUENCE [LARGE SCALE GENOMIC DNA]</scope>
    <source>
        <strain evidence="2 3">S10-8</strain>
    </source>
</reference>
<dbReference type="CDD" id="cd02230">
    <property type="entry name" value="cupin_HP0902-like"/>
    <property type="match status" value="1"/>
</dbReference>
<organism evidence="2 3">
    <name type="scientific">Pontibacter flavimaris</name>
    <dbReference type="NCBI Taxonomy" id="1797110"/>
    <lineage>
        <taxon>Bacteria</taxon>
        <taxon>Pseudomonadati</taxon>
        <taxon>Bacteroidota</taxon>
        <taxon>Cytophagia</taxon>
        <taxon>Cytophagales</taxon>
        <taxon>Hymenobacteraceae</taxon>
        <taxon>Pontibacter</taxon>
    </lineage>
</organism>
<gene>
    <name evidence="2" type="ORF">A3841_19570</name>
</gene>
<comment type="caution">
    <text evidence="2">The sequence shown here is derived from an EMBL/GenBank/DDBJ whole genome shotgun (WGS) entry which is preliminary data.</text>
</comment>
<dbReference type="OrthoDB" id="8418771at2"/>
<name>A0A1Q5PE47_9BACT</name>
<dbReference type="Proteomes" id="UP000186551">
    <property type="component" value="Unassembled WGS sequence"/>
</dbReference>
<feature type="region of interest" description="Disordered" evidence="1">
    <location>
        <begin position="98"/>
        <end position="130"/>
    </location>
</feature>
<protein>
    <recommendedName>
        <fullName evidence="4">Cupin domain-containing protein</fullName>
    </recommendedName>
</protein>
<dbReference type="EMBL" id="LVWA01000005">
    <property type="protein sequence ID" value="OKL40494.1"/>
    <property type="molecule type" value="Genomic_DNA"/>
</dbReference>